<dbReference type="KEGG" id="tve:TRV_02441"/>
<dbReference type="Proteomes" id="UP000008383">
    <property type="component" value="Unassembled WGS sequence"/>
</dbReference>
<dbReference type="GeneID" id="9583364"/>
<proteinExistence type="predicted"/>
<dbReference type="RefSeq" id="XP_003023339.1">
    <property type="nucleotide sequence ID" value="XM_003023293.1"/>
</dbReference>
<organism evidence="2 3">
    <name type="scientific">Trichophyton verrucosum (strain HKI 0517)</name>
    <dbReference type="NCBI Taxonomy" id="663202"/>
    <lineage>
        <taxon>Eukaryota</taxon>
        <taxon>Fungi</taxon>
        <taxon>Dikarya</taxon>
        <taxon>Ascomycota</taxon>
        <taxon>Pezizomycotina</taxon>
        <taxon>Eurotiomycetes</taxon>
        <taxon>Eurotiomycetidae</taxon>
        <taxon>Onygenales</taxon>
        <taxon>Arthrodermataceae</taxon>
        <taxon>Trichophyton</taxon>
    </lineage>
</organism>
<protein>
    <submittedName>
        <fullName evidence="2">Uncharacterized protein</fullName>
    </submittedName>
</protein>
<keyword evidence="3" id="KW-1185">Reference proteome</keyword>
<evidence type="ECO:0000256" key="1">
    <source>
        <dbReference type="SAM" id="MobiDB-lite"/>
    </source>
</evidence>
<dbReference type="AlphaFoldDB" id="D4D5R8"/>
<gene>
    <name evidence="2" type="ORF">TRV_02441</name>
</gene>
<feature type="region of interest" description="Disordered" evidence="1">
    <location>
        <begin position="26"/>
        <end position="104"/>
    </location>
</feature>
<evidence type="ECO:0000313" key="2">
    <source>
        <dbReference type="EMBL" id="EFE42721.1"/>
    </source>
</evidence>
<reference evidence="3" key="1">
    <citation type="journal article" date="2011" name="Genome Biol.">
        <title>Comparative and functional genomics provide insights into the pathogenicity of dermatophytic fungi.</title>
        <authorList>
            <person name="Burmester A."/>
            <person name="Shelest E."/>
            <person name="Gloeckner G."/>
            <person name="Heddergott C."/>
            <person name="Schindler S."/>
            <person name="Staib P."/>
            <person name="Heidel A."/>
            <person name="Felder M."/>
            <person name="Petzold A."/>
            <person name="Szafranski K."/>
            <person name="Feuermann M."/>
            <person name="Pedruzzi I."/>
            <person name="Priebe S."/>
            <person name="Groth M."/>
            <person name="Winkler R."/>
            <person name="Li W."/>
            <person name="Kniemeyer O."/>
            <person name="Schroeckh V."/>
            <person name="Hertweck C."/>
            <person name="Hube B."/>
            <person name="White T.C."/>
            <person name="Platzer M."/>
            <person name="Guthke R."/>
            <person name="Heitman J."/>
            <person name="Woestemeyer J."/>
            <person name="Zipfel P.F."/>
            <person name="Monod M."/>
            <person name="Brakhage A.A."/>
        </authorList>
    </citation>
    <scope>NUCLEOTIDE SEQUENCE [LARGE SCALE GENOMIC DNA]</scope>
    <source>
        <strain evidence="3">HKI 0517</strain>
    </source>
</reference>
<accession>D4D5R8</accession>
<comment type="caution">
    <text evidence="2">The sequence shown here is derived from an EMBL/GenBank/DDBJ whole genome shotgun (WGS) entry which is preliminary data.</text>
</comment>
<feature type="compositionally biased region" description="Basic and acidic residues" evidence="1">
    <location>
        <begin position="53"/>
        <end position="71"/>
    </location>
</feature>
<sequence length="104" mass="11952">MNVLLSVTTPFKQAKTEIEKVEKEIEKSNAGNVGDGAKIREKEGEKKRRKKGKEMLQSERNRKGNGTEKEKKEKRKEKPQHNAVGKEEGKEDKEMGEMHNFEVV</sequence>
<feature type="compositionally biased region" description="Basic and acidic residues" evidence="1">
    <location>
        <begin position="84"/>
        <end position="104"/>
    </location>
</feature>
<feature type="compositionally biased region" description="Basic and acidic residues" evidence="1">
    <location>
        <begin position="37"/>
        <end position="46"/>
    </location>
</feature>
<dbReference type="HOGENOM" id="CLU_2252014_0_0_1"/>
<dbReference type="EMBL" id="ACYE01000129">
    <property type="protein sequence ID" value="EFE42721.1"/>
    <property type="molecule type" value="Genomic_DNA"/>
</dbReference>
<evidence type="ECO:0000313" key="3">
    <source>
        <dbReference type="Proteomes" id="UP000008383"/>
    </source>
</evidence>
<name>D4D5R8_TRIVH</name>